<evidence type="ECO:0000313" key="2">
    <source>
        <dbReference type="EMBL" id="KAK7331954.1"/>
    </source>
</evidence>
<evidence type="ECO:0000259" key="1">
    <source>
        <dbReference type="Pfam" id="PF14383"/>
    </source>
</evidence>
<sequence length="186" mass="21297">MKKNIRTCCYTEGSTSTLNKQDDTSKVNSLALQDLMLQFELQAKLSDDFSEMRQRISGVNDYTLRSTRKALNEYPRLSLDGGRDGMNRPSLGNIEGRRSACCDRRVKGELLQENNELESHSKFRFDEGMSLEGESVVRCKPGVVARLMGLEAMPLPVSNIRSDSKEKIIAVFRIQNRRRKLEWLEF</sequence>
<gene>
    <name evidence="2" type="ORF">VNO80_28699</name>
</gene>
<dbReference type="PANTHER" id="PTHR37897:SF1">
    <property type="entry name" value="DUF3741 DOMAIN-CONTAINING PROTEIN"/>
    <property type="match status" value="1"/>
</dbReference>
<proteinExistence type="predicted"/>
<name>A0AAN9QE91_PHACN</name>
<organism evidence="2 3">
    <name type="scientific">Phaseolus coccineus</name>
    <name type="common">Scarlet runner bean</name>
    <name type="synonym">Phaseolus multiflorus</name>
    <dbReference type="NCBI Taxonomy" id="3886"/>
    <lineage>
        <taxon>Eukaryota</taxon>
        <taxon>Viridiplantae</taxon>
        <taxon>Streptophyta</taxon>
        <taxon>Embryophyta</taxon>
        <taxon>Tracheophyta</taxon>
        <taxon>Spermatophyta</taxon>
        <taxon>Magnoliopsida</taxon>
        <taxon>eudicotyledons</taxon>
        <taxon>Gunneridae</taxon>
        <taxon>Pentapetalae</taxon>
        <taxon>rosids</taxon>
        <taxon>fabids</taxon>
        <taxon>Fabales</taxon>
        <taxon>Fabaceae</taxon>
        <taxon>Papilionoideae</taxon>
        <taxon>50 kb inversion clade</taxon>
        <taxon>NPAAA clade</taxon>
        <taxon>indigoferoid/millettioid clade</taxon>
        <taxon>Phaseoleae</taxon>
        <taxon>Phaseolus</taxon>
    </lineage>
</organism>
<protein>
    <recommendedName>
        <fullName evidence="1">DUF3741 domain-containing protein</fullName>
    </recommendedName>
</protein>
<keyword evidence="3" id="KW-1185">Reference proteome</keyword>
<dbReference type="AlphaFoldDB" id="A0AAN9QE91"/>
<dbReference type="Proteomes" id="UP001374584">
    <property type="component" value="Unassembled WGS sequence"/>
</dbReference>
<dbReference type="PANTHER" id="PTHR37897">
    <property type="entry name" value="DNAK FAMILY PROTEIN"/>
    <property type="match status" value="1"/>
</dbReference>
<dbReference type="EMBL" id="JAYMYR010000011">
    <property type="protein sequence ID" value="KAK7331954.1"/>
    <property type="molecule type" value="Genomic_DNA"/>
</dbReference>
<comment type="caution">
    <text evidence="2">The sequence shown here is derived from an EMBL/GenBank/DDBJ whole genome shotgun (WGS) entry which is preliminary data.</text>
</comment>
<dbReference type="InterPro" id="IPR032795">
    <property type="entry name" value="DUF3741-assoc"/>
</dbReference>
<evidence type="ECO:0000313" key="3">
    <source>
        <dbReference type="Proteomes" id="UP001374584"/>
    </source>
</evidence>
<feature type="domain" description="DUF3741" evidence="1">
    <location>
        <begin position="134"/>
        <end position="154"/>
    </location>
</feature>
<reference evidence="2 3" key="1">
    <citation type="submission" date="2024-01" db="EMBL/GenBank/DDBJ databases">
        <title>The genomes of 5 underutilized Papilionoideae crops provide insights into root nodulation and disease resistanc.</title>
        <authorList>
            <person name="Jiang F."/>
        </authorList>
    </citation>
    <scope>NUCLEOTIDE SEQUENCE [LARGE SCALE GENOMIC DNA]</scope>
    <source>
        <strain evidence="2">JINMINGXINNONG_FW02</strain>
        <tissue evidence="2">Leaves</tissue>
    </source>
</reference>
<dbReference type="Pfam" id="PF14383">
    <property type="entry name" value="VARLMGL"/>
    <property type="match status" value="1"/>
</dbReference>
<accession>A0AAN9QE91</accession>